<feature type="non-terminal residue" evidence="2">
    <location>
        <position position="1"/>
    </location>
</feature>
<dbReference type="AlphaFoldDB" id="A0AAV2PS48"/>
<feature type="compositionally biased region" description="Basic and acidic residues" evidence="1">
    <location>
        <begin position="94"/>
        <end position="108"/>
    </location>
</feature>
<evidence type="ECO:0000313" key="3">
    <source>
        <dbReference type="Proteomes" id="UP001497623"/>
    </source>
</evidence>
<accession>A0AAV2PS48</accession>
<feature type="non-terminal residue" evidence="2">
    <location>
        <position position="127"/>
    </location>
</feature>
<reference evidence="2 3" key="1">
    <citation type="submission" date="2024-05" db="EMBL/GenBank/DDBJ databases">
        <authorList>
            <person name="Wallberg A."/>
        </authorList>
    </citation>
    <scope>NUCLEOTIDE SEQUENCE [LARGE SCALE GENOMIC DNA]</scope>
</reference>
<feature type="region of interest" description="Disordered" evidence="1">
    <location>
        <begin position="94"/>
        <end position="127"/>
    </location>
</feature>
<keyword evidence="3" id="KW-1185">Reference proteome</keyword>
<sequence>DMDFNYRKTHFYVVFAVILGTSNSIFRSDESTPNPKHRQIVPLSFPEESEFRSSEEGLGVERFSNKIGDDSSFNRGFINNDAWVWGSSSIQFSDRRQGGKLRESHSSLEEDSAVKCPMPNGLFPYSQ</sequence>
<protein>
    <submittedName>
        <fullName evidence="2">Uncharacterized protein</fullName>
    </submittedName>
</protein>
<comment type="caution">
    <text evidence="2">The sequence shown here is derived from an EMBL/GenBank/DDBJ whole genome shotgun (WGS) entry which is preliminary data.</text>
</comment>
<gene>
    <name evidence="2" type="ORF">MNOR_LOCUS3995</name>
</gene>
<organism evidence="2 3">
    <name type="scientific">Meganyctiphanes norvegica</name>
    <name type="common">Northern krill</name>
    <name type="synonym">Thysanopoda norvegica</name>
    <dbReference type="NCBI Taxonomy" id="48144"/>
    <lineage>
        <taxon>Eukaryota</taxon>
        <taxon>Metazoa</taxon>
        <taxon>Ecdysozoa</taxon>
        <taxon>Arthropoda</taxon>
        <taxon>Crustacea</taxon>
        <taxon>Multicrustacea</taxon>
        <taxon>Malacostraca</taxon>
        <taxon>Eumalacostraca</taxon>
        <taxon>Eucarida</taxon>
        <taxon>Euphausiacea</taxon>
        <taxon>Euphausiidae</taxon>
        <taxon>Meganyctiphanes</taxon>
    </lineage>
</organism>
<name>A0AAV2PS48_MEGNR</name>
<evidence type="ECO:0000256" key="1">
    <source>
        <dbReference type="SAM" id="MobiDB-lite"/>
    </source>
</evidence>
<dbReference type="Proteomes" id="UP001497623">
    <property type="component" value="Unassembled WGS sequence"/>
</dbReference>
<dbReference type="EMBL" id="CAXKWB010001432">
    <property type="protein sequence ID" value="CAL4064346.1"/>
    <property type="molecule type" value="Genomic_DNA"/>
</dbReference>
<proteinExistence type="predicted"/>
<evidence type="ECO:0000313" key="2">
    <source>
        <dbReference type="EMBL" id="CAL4064346.1"/>
    </source>
</evidence>